<dbReference type="Proteomes" id="UP000251135">
    <property type="component" value="Unassembled WGS sequence"/>
</dbReference>
<proteinExistence type="predicted"/>
<evidence type="ECO:0000313" key="2">
    <source>
        <dbReference type="Proteomes" id="UP000251135"/>
    </source>
</evidence>
<comment type="caution">
    <text evidence="1">The sequence shown here is derived from an EMBL/GenBank/DDBJ whole genome shotgun (WGS) entry which is preliminary data.</text>
</comment>
<reference evidence="1 2" key="1">
    <citation type="submission" date="2017-02" db="EMBL/GenBank/DDBJ databases">
        <title>Arcobacter caeni sp. nov, a new Arcobacter species isolated from reclaimed water.</title>
        <authorList>
            <person name="Figueras M.J."/>
            <person name="Perez-Cataluna A."/>
            <person name="Salas-Masso N."/>
        </authorList>
    </citation>
    <scope>NUCLEOTIDE SEQUENCE [LARGE SCALE GENOMIC DNA]</scope>
    <source>
        <strain evidence="1 2">RW17-10</strain>
    </source>
</reference>
<name>A0A363D5P9_9BACT</name>
<sequence>MLRNKLIPYLRLDYIKIMEDFQILKINSMEKDELLVHLKNSESWLYDCYLKDECINLFLKTGGFIAIGLSDDDLFKIGVDITISQINKRYFFDIKKDDNILILKKVKSRIVNNIRNYFSPTRKINYQQFHNFIIQIEDSYENFEQIIFEIDLGKIDKESLTNTFKKVWEDSIGDMDFDIKDFEDLCVKFGFTPLDVLVYNPYIVPKMSKQTLNNSDYQLVLIFDEKAA</sequence>
<organism evidence="1 2">
    <name type="scientific">Arcobacter caeni</name>
    <dbReference type="NCBI Taxonomy" id="1912877"/>
    <lineage>
        <taxon>Bacteria</taxon>
        <taxon>Pseudomonadati</taxon>
        <taxon>Campylobacterota</taxon>
        <taxon>Epsilonproteobacteria</taxon>
        <taxon>Campylobacterales</taxon>
        <taxon>Arcobacteraceae</taxon>
        <taxon>Arcobacter</taxon>
    </lineage>
</organism>
<gene>
    <name evidence="1" type="ORF">B0174_00890</name>
</gene>
<dbReference type="EMBL" id="MUXE01000001">
    <property type="protein sequence ID" value="PUE66640.1"/>
    <property type="molecule type" value="Genomic_DNA"/>
</dbReference>
<evidence type="ECO:0000313" key="1">
    <source>
        <dbReference type="EMBL" id="PUE66640.1"/>
    </source>
</evidence>
<dbReference type="AlphaFoldDB" id="A0A363D5P9"/>
<protein>
    <submittedName>
        <fullName evidence="1">Uncharacterized protein</fullName>
    </submittedName>
</protein>
<keyword evidence="2" id="KW-1185">Reference proteome</keyword>
<accession>A0A363D5P9</accession>